<dbReference type="InterPro" id="IPR011990">
    <property type="entry name" value="TPR-like_helical_dom_sf"/>
</dbReference>
<accession>A0A4Q7DY43</accession>
<dbReference type="AlphaFoldDB" id="A0A4Q7DY43"/>
<proteinExistence type="predicted"/>
<sequence length="167" mass="18799">MLQSETAPNCTADQYEHALAPWQKAITAGNCAFENQSFYRARDHYQSALYLVSNLIAHFTHQYDRQLQEEALMHCCPALVVAAHNLADCYLAMTLPHKACEQLIAVHQQLAQLGDHANPQVGSIAMRHGMRTHTELMHFIANHQAHKNLVSWATSVLNTPHSAHPYH</sequence>
<dbReference type="Gene3D" id="1.25.40.10">
    <property type="entry name" value="Tetratricopeptide repeat domain"/>
    <property type="match status" value="1"/>
</dbReference>
<dbReference type="RefSeq" id="WP_130246299.1">
    <property type="nucleotide sequence ID" value="NZ_PPUZ01000080.1"/>
</dbReference>
<gene>
    <name evidence="1" type="ORF">C3B51_21165</name>
</gene>
<evidence type="ECO:0008006" key="3">
    <source>
        <dbReference type="Google" id="ProtNLM"/>
    </source>
</evidence>
<protein>
    <recommendedName>
        <fullName evidence="3">Tetratricopeptide repeat protein</fullName>
    </recommendedName>
</protein>
<dbReference type="Proteomes" id="UP000292345">
    <property type="component" value="Unassembled WGS sequence"/>
</dbReference>
<comment type="caution">
    <text evidence="1">The sequence shown here is derived from an EMBL/GenBank/DDBJ whole genome shotgun (WGS) entry which is preliminary data.</text>
</comment>
<organism evidence="1 2">
    <name type="scientific">Pseudoalteromonas rubra</name>
    <dbReference type="NCBI Taxonomy" id="43658"/>
    <lineage>
        <taxon>Bacteria</taxon>
        <taxon>Pseudomonadati</taxon>
        <taxon>Pseudomonadota</taxon>
        <taxon>Gammaproteobacteria</taxon>
        <taxon>Alteromonadales</taxon>
        <taxon>Pseudoalteromonadaceae</taxon>
        <taxon>Pseudoalteromonas</taxon>
    </lineage>
</organism>
<name>A0A4Q7DY43_9GAMM</name>
<evidence type="ECO:0000313" key="1">
    <source>
        <dbReference type="EMBL" id="RZM73232.1"/>
    </source>
</evidence>
<dbReference type="EMBL" id="PPUZ01000080">
    <property type="protein sequence ID" value="RZM73232.1"/>
    <property type="molecule type" value="Genomic_DNA"/>
</dbReference>
<evidence type="ECO:0000313" key="2">
    <source>
        <dbReference type="Proteomes" id="UP000292345"/>
    </source>
</evidence>
<reference evidence="1 2" key="1">
    <citation type="submission" date="2018-01" db="EMBL/GenBank/DDBJ databases">
        <title>Co-occurrence of chitin degradation, pigmentation and bioactivity in marine Pseudoalteromonas.</title>
        <authorList>
            <person name="Paulsen S."/>
            <person name="Gram L."/>
            <person name="Machado H."/>
        </authorList>
    </citation>
    <scope>NUCLEOTIDE SEQUENCE [LARGE SCALE GENOMIC DNA]</scope>
    <source>
        <strain evidence="1 2">S1946</strain>
    </source>
</reference>